<dbReference type="AlphaFoldDB" id="A0A388LNE6"/>
<organism evidence="4 5">
    <name type="scientific">Chara braunii</name>
    <name type="common">Braun's stonewort</name>
    <dbReference type="NCBI Taxonomy" id="69332"/>
    <lineage>
        <taxon>Eukaryota</taxon>
        <taxon>Viridiplantae</taxon>
        <taxon>Streptophyta</taxon>
        <taxon>Charophyceae</taxon>
        <taxon>Charales</taxon>
        <taxon>Characeae</taxon>
        <taxon>Chara</taxon>
    </lineage>
</organism>
<dbReference type="EMBL" id="BFEA01000454">
    <property type="protein sequence ID" value="GBG83870.1"/>
    <property type="molecule type" value="Genomic_DNA"/>
</dbReference>
<evidence type="ECO:0000313" key="4">
    <source>
        <dbReference type="EMBL" id="GBG83870.1"/>
    </source>
</evidence>
<reference evidence="4 5" key="1">
    <citation type="journal article" date="2018" name="Cell">
        <title>The Chara Genome: Secondary Complexity and Implications for Plant Terrestrialization.</title>
        <authorList>
            <person name="Nishiyama T."/>
            <person name="Sakayama H."/>
            <person name="Vries J.D."/>
            <person name="Buschmann H."/>
            <person name="Saint-Marcoux D."/>
            <person name="Ullrich K.K."/>
            <person name="Haas F.B."/>
            <person name="Vanderstraeten L."/>
            <person name="Becker D."/>
            <person name="Lang D."/>
            <person name="Vosolsobe S."/>
            <person name="Rombauts S."/>
            <person name="Wilhelmsson P.K.I."/>
            <person name="Janitza P."/>
            <person name="Kern R."/>
            <person name="Heyl A."/>
            <person name="Rumpler F."/>
            <person name="Villalobos L.I.A.C."/>
            <person name="Clay J.M."/>
            <person name="Skokan R."/>
            <person name="Toyoda A."/>
            <person name="Suzuki Y."/>
            <person name="Kagoshima H."/>
            <person name="Schijlen E."/>
            <person name="Tajeshwar N."/>
            <person name="Catarino B."/>
            <person name="Hetherington A.J."/>
            <person name="Saltykova A."/>
            <person name="Bonnot C."/>
            <person name="Breuninger H."/>
            <person name="Symeonidi A."/>
            <person name="Radhakrishnan G.V."/>
            <person name="Van Nieuwerburgh F."/>
            <person name="Deforce D."/>
            <person name="Chang C."/>
            <person name="Karol K.G."/>
            <person name="Hedrich R."/>
            <person name="Ulvskov P."/>
            <person name="Glockner G."/>
            <person name="Delwiche C.F."/>
            <person name="Petrasek J."/>
            <person name="Van de Peer Y."/>
            <person name="Friml J."/>
            <person name="Beilby M."/>
            <person name="Dolan L."/>
            <person name="Kohara Y."/>
            <person name="Sugano S."/>
            <person name="Fujiyama A."/>
            <person name="Delaux P.-M."/>
            <person name="Quint M."/>
            <person name="TheiBen G."/>
            <person name="Hagemann M."/>
            <person name="Harholt J."/>
            <person name="Dunand C."/>
            <person name="Zachgo S."/>
            <person name="Langdale J."/>
            <person name="Maumus F."/>
            <person name="Straeten D.V.D."/>
            <person name="Gould S.B."/>
            <person name="Rensing S.A."/>
        </authorList>
    </citation>
    <scope>NUCLEOTIDE SEQUENCE [LARGE SCALE GENOMIC DNA]</scope>
    <source>
        <strain evidence="4 5">S276</strain>
    </source>
</reference>
<feature type="region of interest" description="Disordered" evidence="1">
    <location>
        <begin position="396"/>
        <end position="465"/>
    </location>
</feature>
<evidence type="ECO:0000313" key="5">
    <source>
        <dbReference type="Proteomes" id="UP000265515"/>
    </source>
</evidence>
<dbReference type="Gene3D" id="1.10.10.60">
    <property type="entry name" value="Homeodomain-like"/>
    <property type="match status" value="1"/>
</dbReference>
<dbReference type="Gramene" id="GBG83870">
    <property type="protein sequence ID" value="GBG83870"/>
    <property type="gene ID" value="CBR_g37668"/>
</dbReference>
<keyword evidence="2" id="KW-0472">Membrane</keyword>
<dbReference type="Pfam" id="PF13837">
    <property type="entry name" value="Myb_DNA-bind_4"/>
    <property type="match status" value="1"/>
</dbReference>
<evidence type="ECO:0000256" key="2">
    <source>
        <dbReference type="SAM" id="Phobius"/>
    </source>
</evidence>
<feature type="transmembrane region" description="Helical" evidence="2">
    <location>
        <begin position="102"/>
        <end position="120"/>
    </location>
</feature>
<feature type="domain" description="Myb/SANT-like DNA-binding" evidence="3">
    <location>
        <begin position="535"/>
        <end position="607"/>
    </location>
</feature>
<gene>
    <name evidence="4" type="ORF">CBR_g37668</name>
</gene>
<feature type="region of interest" description="Disordered" evidence="1">
    <location>
        <begin position="505"/>
        <end position="533"/>
    </location>
</feature>
<comment type="caution">
    <text evidence="4">The sequence shown here is derived from an EMBL/GenBank/DDBJ whole genome shotgun (WGS) entry which is preliminary data.</text>
</comment>
<dbReference type="Proteomes" id="UP000265515">
    <property type="component" value="Unassembled WGS sequence"/>
</dbReference>
<feature type="compositionally biased region" description="Gly residues" evidence="1">
    <location>
        <begin position="443"/>
        <end position="453"/>
    </location>
</feature>
<keyword evidence="2" id="KW-0812">Transmembrane</keyword>
<sequence>MFGFLERAGHCGSRGGPNAVRTAGGQDGYRTRSRHALVSCERAGVKAAPSVQAIGVRTLQDLPCCGDRGAVRGVWEQLFAEATMDSSRPSGVCAAMLSEPEFVLVLYAGTSISLLAIWLLSTVLRFVVRRFVSAALTIVRQRVFGRHRRRGRRMALSGNGASGHVGAPGQYRVPSTFGGDDGLRLGIGGCVMPTEYAEFDPLSDPTLPPHLEPLSDDYVGYAAKLTQTYGASCSTELTGSFGHGCTQLVNSLPFDLNGGGGLPFQIADAGIGCGEGAGGSSVRWGESPSFQCSRTFLLPHAVVSGQTTSFGRVDSGLQHKAHAGGVPREVGPGMAVGVVLHDPRALSDSTGTSNRPAFECGVLDMNADAVDLGADLPSQESGTCDPSMLWTATPSGTPARAPPCTTPPSGEATPPIRNLAVDSGVNTDRWSARKRAATAPRGRGNGSSSGRGGRTPYRATNPKRRAAASFSALMAKAASADDGNAGATAVSGAVGGRGNDITSNVGDAGAPGEGGKAEGSTTGVAAKGDKGDGGKWSEEDSICLVLVKGEYDVEMERTAIGIGAKAKSSDAKWAEVVERLQAKGVQKELTDVKRKWENLKFAYNRVVFHNRFVSGSKNFFEMTTERRERRRK</sequence>
<evidence type="ECO:0000256" key="1">
    <source>
        <dbReference type="SAM" id="MobiDB-lite"/>
    </source>
</evidence>
<feature type="region of interest" description="Disordered" evidence="1">
    <location>
        <begin position="1"/>
        <end position="28"/>
    </location>
</feature>
<dbReference type="InterPro" id="IPR044822">
    <property type="entry name" value="Myb_DNA-bind_4"/>
</dbReference>
<evidence type="ECO:0000259" key="3">
    <source>
        <dbReference type="Pfam" id="PF13837"/>
    </source>
</evidence>
<keyword evidence="5" id="KW-1185">Reference proteome</keyword>
<protein>
    <recommendedName>
        <fullName evidence="3">Myb/SANT-like DNA-binding domain-containing protein</fullName>
    </recommendedName>
</protein>
<name>A0A388LNE6_CHABU</name>
<proteinExistence type="predicted"/>
<keyword evidence="2" id="KW-1133">Transmembrane helix</keyword>
<accession>A0A388LNE6</accession>